<reference evidence="3 4" key="1">
    <citation type="submission" date="2013-05" db="EMBL/GenBank/DDBJ databases">
        <title>Draft genome of the parasitic nematode Anyclostoma ceylanicum.</title>
        <authorList>
            <person name="Mitreva M."/>
        </authorList>
    </citation>
    <scope>NUCLEOTIDE SEQUENCE [LARGE SCALE GENOMIC DNA]</scope>
</reference>
<sequence>MLQLQGSTTLPVQIGTHTILHQFHIAADKDCPAPLLLGSDFIRNLNEAGLMIAMDLHNQIISVGSDKLNLVQLNYITLTPTNTYGVRINGDIKLPRRTNNIVPAKIEDLPQPRCSTFLIEDNLRPMDDIYVVGRALVSPQADGTCFINILNPSSTDIHLPNRMNVAHAYPACASEIQVNAIQVTVPSIIESPMIHASSSLAAICSIPTQCPRRTAYIPPEADWENHLPHLPMLENIRMEQDQCPWIAEAKRALERGDDSIANNDYILLNNLLYKLPVRLHQDPQLILPQTSPTRNDIIALAHQSQLGTAHLGTAKTRAAVARIAIWNNMAKDIAQFVAHCQQCQRRKDPSAYRMRQPLGRFEISTRPWQRIHSDVIGPLPTTLDGNKFIIVFIDSFSKFIIAEPIADQKANTTAQIFMNRFVARFGLPEMLVTDQGSNYMSDTFRTLLRNLNIQHRTSTPYHHESNGQVERANRTIQEQVAIATKEHHDEWDNVLHLIVHAYNSAENSTTKYSPHFLVHGHDPNNAFQLALQLPVKKFADEDDYANHITNLLKTINENVKINLQISQDQQKHHYDLRKRSNKKTYKIGERIWIRKEGNNKIATRFEGPFTITDIDYPNITVIDGRRERTVHINRTKPCSGEDDS</sequence>
<dbReference type="InterPro" id="IPR001584">
    <property type="entry name" value="Integrase_cat-core"/>
</dbReference>
<dbReference type="SUPFAM" id="SSF53098">
    <property type="entry name" value="Ribonuclease H-like"/>
    <property type="match status" value="1"/>
</dbReference>
<organism evidence="3 4">
    <name type="scientific">Ancylostoma ceylanicum</name>
    <dbReference type="NCBI Taxonomy" id="53326"/>
    <lineage>
        <taxon>Eukaryota</taxon>
        <taxon>Metazoa</taxon>
        <taxon>Ecdysozoa</taxon>
        <taxon>Nematoda</taxon>
        <taxon>Chromadorea</taxon>
        <taxon>Rhabditida</taxon>
        <taxon>Rhabditina</taxon>
        <taxon>Rhabditomorpha</taxon>
        <taxon>Strongyloidea</taxon>
        <taxon>Ancylostomatidae</taxon>
        <taxon>Ancylostomatinae</taxon>
        <taxon>Ancylostoma</taxon>
    </lineage>
</organism>
<dbReference type="PROSITE" id="PS50994">
    <property type="entry name" value="INTEGRASE"/>
    <property type="match status" value="1"/>
</dbReference>
<dbReference type="Gene3D" id="3.30.420.10">
    <property type="entry name" value="Ribonuclease H-like superfamily/Ribonuclease H"/>
    <property type="match status" value="1"/>
</dbReference>
<dbReference type="InterPro" id="IPR050951">
    <property type="entry name" value="Retrovirus_Pol_polyprotein"/>
</dbReference>
<accession>A0A0D6M1M6</accession>
<dbReference type="InterPro" id="IPR041588">
    <property type="entry name" value="Integrase_H2C2"/>
</dbReference>
<keyword evidence="4" id="KW-1185">Reference proteome</keyword>
<dbReference type="GO" id="GO:0015074">
    <property type="term" value="P:DNA integration"/>
    <property type="evidence" value="ECO:0007669"/>
    <property type="project" value="InterPro"/>
</dbReference>
<dbReference type="Pfam" id="PF00665">
    <property type="entry name" value="rve"/>
    <property type="match status" value="1"/>
</dbReference>
<name>A0A0D6M1M6_9BILA</name>
<protein>
    <recommendedName>
        <fullName evidence="1">RNA-directed DNA polymerase</fullName>
        <ecNumber evidence="1">2.7.7.49</ecNumber>
    </recommendedName>
</protein>
<dbReference type="Proteomes" id="UP000054495">
    <property type="component" value="Unassembled WGS sequence"/>
</dbReference>
<proteinExistence type="predicted"/>
<evidence type="ECO:0000256" key="1">
    <source>
        <dbReference type="ARBA" id="ARBA00012493"/>
    </source>
</evidence>
<dbReference type="FunFam" id="3.30.420.10:FF:000032">
    <property type="entry name" value="Retrovirus-related Pol polyprotein from transposon 297-like Protein"/>
    <property type="match status" value="1"/>
</dbReference>
<gene>
    <name evidence="3" type="ORF">ANCCEY_07109</name>
</gene>
<dbReference type="GO" id="GO:0003676">
    <property type="term" value="F:nucleic acid binding"/>
    <property type="evidence" value="ECO:0007669"/>
    <property type="project" value="InterPro"/>
</dbReference>
<evidence type="ECO:0000313" key="4">
    <source>
        <dbReference type="Proteomes" id="UP000054495"/>
    </source>
</evidence>
<dbReference type="PANTHER" id="PTHR37984">
    <property type="entry name" value="PROTEIN CBG26694"/>
    <property type="match status" value="1"/>
</dbReference>
<evidence type="ECO:0000259" key="2">
    <source>
        <dbReference type="PROSITE" id="PS50994"/>
    </source>
</evidence>
<dbReference type="PANTHER" id="PTHR37984:SF5">
    <property type="entry name" value="PROTEIN NYNRIN-LIKE"/>
    <property type="match status" value="1"/>
</dbReference>
<dbReference type="InterPro" id="IPR036397">
    <property type="entry name" value="RNaseH_sf"/>
</dbReference>
<dbReference type="GO" id="GO:0003964">
    <property type="term" value="F:RNA-directed DNA polymerase activity"/>
    <property type="evidence" value="ECO:0007669"/>
    <property type="project" value="UniProtKB-EC"/>
</dbReference>
<dbReference type="Pfam" id="PF17921">
    <property type="entry name" value="Integrase_H2C2"/>
    <property type="match status" value="1"/>
</dbReference>
<dbReference type="AlphaFoldDB" id="A0A0D6M1M6"/>
<dbReference type="InterPro" id="IPR012337">
    <property type="entry name" value="RNaseH-like_sf"/>
</dbReference>
<evidence type="ECO:0000313" key="3">
    <source>
        <dbReference type="EMBL" id="EPB73772.1"/>
    </source>
</evidence>
<dbReference type="EMBL" id="KE124971">
    <property type="protein sequence ID" value="EPB73772.1"/>
    <property type="molecule type" value="Genomic_DNA"/>
</dbReference>
<dbReference type="EC" id="2.7.7.49" evidence="1"/>
<dbReference type="Gene3D" id="1.10.340.70">
    <property type="match status" value="1"/>
</dbReference>
<feature type="domain" description="Integrase catalytic" evidence="2">
    <location>
        <begin position="363"/>
        <end position="522"/>
    </location>
</feature>